<dbReference type="EMBL" id="KZ613464">
    <property type="protein sequence ID" value="PMD28638.1"/>
    <property type="molecule type" value="Genomic_DNA"/>
</dbReference>
<accession>A0A2J6QQU4</accession>
<evidence type="ECO:0000259" key="1">
    <source>
        <dbReference type="Pfam" id="PF06985"/>
    </source>
</evidence>
<dbReference type="STRING" id="1745343.A0A2J6QQU4"/>
<keyword evidence="3" id="KW-1185">Reference proteome</keyword>
<dbReference type="PANTHER" id="PTHR10622:SF10">
    <property type="entry name" value="HET DOMAIN-CONTAINING PROTEIN"/>
    <property type="match status" value="1"/>
</dbReference>
<dbReference type="PANTHER" id="PTHR10622">
    <property type="entry name" value="HET DOMAIN-CONTAINING PROTEIN"/>
    <property type="match status" value="1"/>
</dbReference>
<dbReference type="Proteomes" id="UP000235672">
    <property type="component" value="Unassembled WGS sequence"/>
</dbReference>
<dbReference type="Pfam" id="PF06985">
    <property type="entry name" value="HET"/>
    <property type="match status" value="1"/>
</dbReference>
<evidence type="ECO:0000313" key="2">
    <source>
        <dbReference type="EMBL" id="PMD28638.1"/>
    </source>
</evidence>
<organism evidence="2 3">
    <name type="scientific">Hyaloscypha hepaticicola</name>
    <dbReference type="NCBI Taxonomy" id="2082293"/>
    <lineage>
        <taxon>Eukaryota</taxon>
        <taxon>Fungi</taxon>
        <taxon>Dikarya</taxon>
        <taxon>Ascomycota</taxon>
        <taxon>Pezizomycotina</taxon>
        <taxon>Leotiomycetes</taxon>
        <taxon>Helotiales</taxon>
        <taxon>Hyaloscyphaceae</taxon>
        <taxon>Hyaloscypha</taxon>
    </lineage>
</organism>
<feature type="domain" description="Heterokaryon incompatibility" evidence="1">
    <location>
        <begin position="22"/>
        <end position="108"/>
    </location>
</feature>
<reference evidence="2 3" key="1">
    <citation type="submission" date="2016-05" db="EMBL/GenBank/DDBJ databases">
        <title>A degradative enzymes factory behind the ericoid mycorrhizal symbiosis.</title>
        <authorList>
            <consortium name="DOE Joint Genome Institute"/>
            <person name="Martino E."/>
            <person name="Morin E."/>
            <person name="Grelet G."/>
            <person name="Kuo A."/>
            <person name="Kohler A."/>
            <person name="Daghino S."/>
            <person name="Barry K."/>
            <person name="Choi C."/>
            <person name="Cichocki N."/>
            <person name="Clum A."/>
            <person name="Copeland A."/>
            <person name="Hainaut M."/>
            <person name="Haridas S."/>
            <person name="Labutti K."/>
            <person name="Lindquist E."/>
            <person name="Lipzen A."/>
            <person name="Khouja H.-R."/>
            <person name="Murat C."/>
            <person name="Ohm R."/>
            <person name="Olson A."/>
            <person name="Spatafora J."/>
            <person name="Veneault-Fourrey C."/>
            <person name="Henrissat B."/>
            <person name="Grigoriev I."/>
            <person name="Martin F."/>
            <person name="Perotto S."/>
        </authorList>
    </citation>
    <scope>NUCLEOTIDE SEQUENCE [LARGE SCALE GENOMIC DNA]</scope>
    <source>
        <strain evidence="2 3">UAMH 7357</strain>
    </source>
</reference>
<gene>
    <name evidence="2" type="ORF">NA56DRAFT_615102</name>
</gene>
<dbReference type="InterPro" id="IPR010730">
    <property type="entry name" value="HET"/>
</dbReference>
<dbReference type="OrthoDB" id="674604at2759"/>
<protein>
    <submittedName>
        <fullName evidence="2">HET-domain-containing protein</fullName>
    </submittedName>
</protein>
<dbReference type="AlphaFoldDB" id="A0A2J6QQU4"/>
<evidence type="ECO:0000313" key="3">
    <source>
        <dbReference type="Proteomes" id="UP000235672"/>
    </source>
</evidence>
<proteinExistence type="predicted"/>
<sequence length="389" mass="45079">MWVLETSTLELRDFVGASIPPYAILSHTWGDDEVTFKDMRKYREAAKNKAGYTKVQKCCEKAREDGHQYVWIDTCCIDKRSSAELSEAINSMWKWYQKSEVCYAYLADVSIVEFVPPEGENDVLSNSRWFTRGWTLQELIAPLTVKFLGQDWSVIGVKAPLAVLAQLPPLQRERNDMFLSHITKITGIAKKWIRYIHSPRDLREVPIAQKMAWAARRQTAREEDLAYAVMGLFDVNMPILYGEGLNKAFRRLQLEIIQMNCFDHSIFLWRSNRRTSGLLADSPEDFADSLFECDTSRKIQPYSMTNIGLRITLPVFETTAGECVAYPRCWVQVDGKFVRLGIFLTSVEHIKETLLYRRIQCNSFEWDHHRSMDGAKEKDLYIAQDEHAF</sequence>
<name>A0A2J6QQU4_9HELO</name>